<gene>
    <name evidence="1" type="ORF">GOP47_0009487</name>
</gene>
<protein>
    <submittedName>
        <fullName evidence="1">Uncharacterized protein</fullName>
    </submittedName>
</protein>
<sequence>MPCRFCKYWFTATVNPYLQLVEPLANSKCSHATDQQHARSDEKIDHRLKQATSNGSNYSVDSPAPPKLPALLGKYHHPIFPRCTSSQLFAFSTLLLTLASYD</sequence>
<evidence type="ECO:0000313" key="2">
    <source>
        <dbReference type="Proteomes" id="UP000886520"/>
    </source>
</evidence>
<dbReference type="EMBL" id="JABFUD020000009">
    <property type="protein sequence ID" value="KAI5075411.1"/>
    <property type="molecule type" value="Genomic_DNA"/>
</dbReference>
<comment type="caution">
    <text evidence="1">The sequence shown here is derived from an EMBL/GenBank/DDBJ whole genome shotgun (WGS) entry which is preliminary data.</text>
</comment>
<dbReference type="AlphaFoldDB" id="A0A9D4UWW2"/>
<reference evidence="1" key="1">
    <citation type="submission" date="2021-01" db="EMBL/GenBank/DDBJ databases">
        <title>Adiantum capillus-veneris genome.</title>
        <authorList>
            <person name="Fang Y."/>
            <person name="Liao Q."/>
        </authorList>
    </citation>
    <scope>NUCLEOTIDE SEQUENCE</scope>
    <source>
        <strain evidence="1">H3</strain>
        <tissue evidence="1">Leaf</tissue>
    </source>
</reference>
<proteinExistence type="predicted"/>
<evidence type="ECO:0000313" key="1">
    <source>
        <dbReference type="EMBL" id="KAI5075411.1"/>
    </source>
</evidence>
<keyword evidence="2" id="KW-1185">Reference proteome</keyword>
<dbReference type="Proteomes" id="UP000886520">
    <property type="component" value="Chromosome 9"/>
</dbReference>
<organism evidence="1 2">
    <name type="scientific">Adiantum capillus-veneris</name>
    <name type="common">Maidenhair fern</name>
    <dbReference type="NCBI Taxonomy" id="13818"/>
    <lineage>
        <taxon>Eukaryota</taxon>
        <taxon>Viridiplantae</taxon>
        <taxon>Streptophyta</taxon>
        <taxon>Embryophyta</taxon>
        <taxon>Tracheophyta</taxon>
        <taxon>Polypodiopsida</taxon>
        <taxon>Polypodiidae</taxon>
        <taxon>Polypodiales</taxon>
        <taxon>Pteridineae</taxon>
        <taxon>Pteridaceae</taxon>
        <taxon>Vittarioideae</taxon>
        <taxon>Adiantum</taxon>
    </lineage>
</organism>
<name>A0A9D4UWW2_ADICA</name>
<accession>A0A9D4UWW2</accession>